<protein>
    <submittedName>
        <fullName evidence="1">Uncharacterized protein</fullName>
    </submittedName>
</protein>
<dbReference type="Proteomes" id="UP001153331">
    <property type="component" value="Unassembled WGS sequence"/>
</dbReference>
<reference evidence="1" key="1">
    <citation type="submission" date="2022-11" db="EMBL/GenBank/DDBJ databases">
        <title>Genome Sequence of Boeremia exigua.</title>
        <authorList>
            <person name="Buettner E."/>
        </authorList>
    </citation>
    <scope>NUCLEOTIDE SEQUENCE</scope>
    <source>
        <strain evidence="1">CU02</strain>
    </source>
</reference>
<organism evidence="1 2">
    <name type="scientific">Boeremia exigua</name>
    <dbReference type="NCBI Taxonomy" id="749465"/>
    <lineage>
        <taxon>Eukaryota</taxon>
        <taxon>Fungi</taxon>
        <taxon>Dikarya</taxon>
        <taxon>Ascomycota</taxon>
        <taxon>Pezizomycotina</taxon>
        <taxon>Dothideomycetes</taxon>
        <taxon>Pleosporomycetidae</taxon>
        <taxon>Pleosporales</taxon>
        <taxon>Pleosporineae</taxon>
        <taxon>Didymellaceae</taxon>
        <taxon>Boeremia</taxon>
    </lineage>
</organism>
<name>A0ACC2INY2_9PLEO</name>
<keyword evidence="2" id="KW-1185">Reference proteome</keyword>
<accession>A0ACC2INY2</accession>
<sequence>MHRFALPLLVPLASAAVHTVQVGSSGLSFVPQTISAVEGDTVIFELFAAHDVVTGDFDSPCQTDDDDDDFFSGPYSDTNNGARKFVVNVTTNDPIYYYCSVQRHCQSGMVGGINIPNSGSETIQAYRQAAANVQQQAETPNQLRGGQLLDDAQIASLTSSAGSASASASASGSSAASGSATSTPSGSGSASQSASAATASATGGASAMSSGQVSGVAAVVLGVVAWFM</sequence>
<gene>
    <name evidence="1" type="ORF">OPT61_g1819</name>
</gene>
<evidence type="ECO:0000313" key="1">
    <source>
        <dbReference type="EMBL" id="KAJ8116846.1"/>
    </source>
</evidence>
<evidence type="ECO:0000313" key="2">
    <source>
        <dbReference type="Proteomes" id="UP001153331"/>
    </source>
</evidence>
<proteinExistence type="predicted"/>
<comment type="caution">
    <text evidence="1">The sequence shown here is derived from an EMBL/GenBank/DDBJ whole genome shotgun (WGS) entry which is preliminary data.</text>
</comment>
<dbReference type="EMBL" id="JAPHNI010000077">
    <property type="protein sequence ID" value="KAJ8116846.1"/>
    <property type="molecule type" value="Genomic_DNA"/>
</dbReference>